<dbReference type="Gene3D" id="3.30.2180.10">
    <property type="entry name" value="ATP12-like"/>
    <property type="match status" value="1"/>
</dbReference>
<dbReference type="OrthoDB" id="9797825at2"/>
<dbReference type="InterPro" id="IPR011419">
    <property type="entry name" value="ATP12_ATP_synth-F1-assembly"/>
</dbReference>
<dbReference type="GO" id="GO:0043461">
    <property type="term" value="P:proton-transporting ATP synthase complex assembly"/>
    <property type="evidence" value="ECO:0007669"/>
    <property type="project" value="InterPro"/>
</dbReference>
<keyword evidence="2" id="KW-0809">Transit peptide</keyword>
<evidence type="ECO:0000256" key="1">
    <source>
        <dbReference type="ARBA" id="ARBA00008231"/>
    </source>
</evidence>
<evidence type="ECO:0000313" key="5">
    <source>
        <dbReference type="Proteomes" id="UP000473531"/>
    </source>
</evidence>
<dbReference type="Proteomes" id="UP000473531">
    <property type="component" value="Unassembled WGS sequence"/>
</dbReference>
<evidence type="ECO:0000313" key="4">
    <source>
        <dbReference type="EMBL" id="MXP13393.1"/>
    </source>
</evidence>
<dbReference type="SUPFAM" id="SSF160909">
    <property type="entry name" value="ATP12-like"/>
    <property type="match status" value="1"/>
</dbReference>
<proteinExistence type="inferred from homology"/>
<protein>
    <submittedName>
        <fullName evidence="4">Molecular chaperone</fullName>
    </submittedName>
</protein>
<gene>
    <name evidence="4" type="ORF">GRI44_01320</name>
</gene>
<dbReference type="PANTHER" id="PTHR21013:SF10">
    <property type="entry name" value="ATP SYNTHASE MITOCHONDRIAL F1 COMPLEX ASSEMBLY FACTOR 2"/>
    <property type="match status" value="1"/>
</dbReference>
<accession>A0A6L7GBQ0</accession>
<comment type="caution">
    <text evidence="4">The sequence shown here is derived from an EMBL/GenBank/DDBJ whole genome shotgun (WGS) entry which is preliminary data.</text>
</comment>
<dbReference type="RefSeq" id="WP_160599539.1">
    <property type="nucleotide sequence ID" value="NZ_WTYU01000001.1"/>
</dbReference>
<dbReference type="InterPro" id="IPR042272">
    <property type="entry name" value="ATP12_ATP_synth-F1-assembly_N"/>
</dbReference>
<dbReference type="AlphaFoldDB" id="A0A6L7GBQ0"/>
<comment type="similarity">
    <text evidence="1">Belongs to the ATP12 family.</text>
</comment>
<dbReference type="InterPro" id="IPR023335">
    <property type="entry name" value="ATP12_ortho_dom_sf"/>
</dbReference>
<keyword evidence="5" id="KW-1185">Reference proteome</keyword>
<dbReference type="EMBL" id="WTYU01000001">
    <property type="protein sequence ID" value="MXP13393.1"/>
    <property type="molecule type" value="Genomic_DNA"/>
</dbReference>
<dbReference type="Pfam" id="PF07542">
    <property type="entry name" value="ATP12"/>
    <property type="match status" value="1"/>
</dbReference>
<organism evidence="4 5">
    <name type="scientific">Allopontixanthobacter confluentis</name>
    <dbReference type="NCBI Taxonomy" id="1849021"/>
    <lineage>
        <taxon>Bacteria</taxon>
        <taxon>Pseudomonadati</taxon>
        <taxon>Pseudomonadota</taxon>
        <taxon>Alphaproteobacteria</taxon>
        <taxon>Sphingomonadales</taxon>
        <taxon>Erythrobacteraceae</taxon>
        <taxon>Allopontixanthobacter</taxon>
    </lineage>
</organism>
<evidence type="ECO:0000256" key="3">
    <source>
        <dbReference type="ARBA" id="ARBA00023186"/>
    </source>
</evidence>
<sequence>MKRFYTAVTVAETEGGYRVLLDGRAIKTAAGREQIAASRALADALAAEWSSQGEDIDPRLFRYRDLADYAIDIAGPQQGETIDKLLAFAETDTLCYRADPDEALYQRQQDVWEPLLAAFEAREGITLHRISGIMHRAQPTETIEALRGRLRALDNFTLAGIQAATSLSASVCIGFTMLEDGADTAALWDAANLEELWQADLWGRDYEAEDRRAKRTADFRNAAQFLTLLRG</sequence>
<dbReference type="Gene3D" id="1.10.3580.10">
    <property type="entry name" value="ATP12 ATPase"/>
    <property type="match status" value="1"/>
</dbReference>
<dbReference type="PANTHER" id="PTHR21013">
    <property type="entry name" value="ATP SYNTHASE MITOCHONDRIAL F1 COMPLEX ASSEMBLY FACTOR 2/ATP12 PROTEIN, MITOCHONDRIAL PRECURSOR"/>
    <property type="match status" value="1"/>
</dbReference>
<evidence type="ECO:0000256" key="2">
    <source>
        <dbReference type="ARBA" id="ARBA00022946"/>
    </source>
</evidence>
<reference evidence="4 5" key="1">
    <citation type="submission" date="2019-12" db="EMBL/GenBank/DDBJ databases">
        <title>Genomic-based taxomic classification of the family Erythrobacteraceae.</title>
        <authorList>
            <person name="Xu L."/>
        </authorList>
    </citation>
    <scope>NUCLEOTIDE SEQUENCE [LARGE SCALE GENOMIC DNA]</scope>
    <source>
        <strain evidence="4 5">KCTC 52259</strain>
    </source>
</reference>
<name>A0A6L7GBQ0_9SPHN</name>
<keyword evidence="3" id="KW-0143">Chaperone</keyword>